<dbReference type="InterPro" id="IPR050266">
    <property type="entry name" value="AB_hydrolase_sf"/>
</dbReference>
<feature type="domain" description="AB hydrolase-1" evidence="3">
    <location>
        <begin position="73"/>
        <end position="184"/>
    </location>
</feature>
<dbReference type="PRINTS" id="PR00111">
    <property type="entry name" value="ABHYDROLASE"/>
</dbReference>
<gene>
    <name evidence="4" type="ORF">IE877_05780</name>
</gene>
<dbReference type="GO" id="GO:0016787">
    <property type="term" value="F:hydrolase activity"/>
    <property type="evidence" value="ECO:0007669"/>
    <property type="project" value="UniProtKB-KW"/>
</dbReference>
<evidence type="ECO:0000259" key="3">
    <source>
        <dbReference type="Pfam" id="PF00561"/>
    </source>
</evidence>
<dbReference type="InterPro" id="IPR000073">
    <property type="entry name" value="AB_hydrolase_1"/>
</dbReference>
<dbReference type="SUPFAM" id="SSF53474">
    <property type="entry name" value="alpha/beta-Hydrolases"/>
    <property type="match status" value="1"/>
</dbReference>
<dbReference type="Pfam" id="PF00561">
    <property type="entry name" value="Abhydrolase_1"/>
    <property type="match status" value="1"/>
</dbReference>
<reference evidence="4 5" key="1">
    <citation type="submission" date="2020-09" db="EMBL/GenBank/DDBJ databases">
        <title>Methylomonas albis sp. nov. and Methylomonas fluvii sp. nov.: Two cold-adapted methanotrophs from the River Elbe and an amended description of Methylovulum psychrotolerans strain Eb1.</title>
        <authorList>
            <person name="Bussmann I.K."/>
            <person name="Klings K.-W."/>
            <person name="Warnstedt J."/>
            <person name="Hoppert M."/>
            <person name="Saborowski A."/>
            <person name="Horn F."/>
            <person name="Liebner S."/>
        </authorList>
    </citation>
    <scope>NUCLEOTIDE SEQUENCE [LARGE SCALE GENOMIC DNA]</scope>
    <source>
        <strain evidence="4 5">EbA</strain>
    </source>
</reference>
<keyword evidence="2" id="KW-0812">Transmembrane</keyword>
<keyword evidence="2" id="KW-0472">Membrane</keyword>
<dbReference type="PANTHER" id="PTHR43798:SF31">
    <property type="entry name" value="AB HYDROLASE SUPERFAMILY PROTEIN YCLE"/>
    <property type="match status" value="1"/>
</dbReference>
<protein>
    <submittedName>
        <fullName evidence="4">Alpha/beta hydrolase</fullName>
    </submittedName>
</protein>
<comment type="caution">
    <text evidence="4">The sequence shown here is derived from an EMBL/GenBank/DDBJ whole genome shotgun (WGS) entry which is preliminary data.</text>
</comment>
<dbReference type="Gene3D" id="3.40.50.1820">
    <property type="entry name" value="alpha/beta hydrolase"/>
    <property type="match status" value="1"/>
</dbReference>
<keyword evidence="2" id="KW-1133">Transmembrane helix</keyword>
<evidence type="ECO:0000313" key="5">
    <source>
        <dbReference type="Proteomes" id="UP000652176"/>
    </source>
</evidence>
<evidence type="ECO:0000256" key="1">
    <source>
        <dbReference type="ARBA" id="ARBA00022801"/>
    </source>
</evidence>
<sequence>MFNQALWKKRIVPMSGLILLLVILALFFGLRPMSTNMLRYWLWKSSTSVPTLSGDIMNKGAHIRYVAYGSGEPVLLLHGGLSNKLSWFSQIPWLVKAGRKVVLIDTRGHGESTAGHTALSYQIFAEDTLLVLDRLGIPRTDIVGWSDGGIIALLLGLESPQRVGKIVAISANFHPSGVTQAADGTPSNPLRQQMQQIGDWLRSWWSGAGANHPALAAEIQALWQVAPQLKHADLQAITAPTLVIAGENDIIDLPHSGELAQMLAHAKIEIVLGAGHAAPVTHASEINHLIAAFLGINP</sequence>
<keyword evidence="1 4" id="KW-0378">Hydrolase</keyword>
<feature type="transmembrane region" description="Helical" evidence="2">
    <location>
        <begin position="12"/>
        <end position="30"/>
    </location>
</feature>
<dbReference type="Proteomes" id="UP000652176">
    <property type="component" value="Unassembled WGS sequence"/>
</dbReference>
<accession>A0ABR9CXY6</accession>
<proteinExistence type="predicted"/>
<evidence type="ECO:0000256" key="2">
    <source>
        <dbReference type="SAM" id="Phobius"/>
    </source>
</evidence>
<name>A0ABR9CXY6_9GAMM</name>
<dbReference type="InterPro" id="IPR029058">
    <property type="entry name" value="AB_hydrolase_fold"/>
</dbReference>
<evidence type="ECO:0000313" key="4">
    <source>
        <dbReference type="EMBL" id="MBD9355391.1"/>
    </source>
</evidence>
<dbReference type="EMBL" id="JACXSS010000001">
    <property type="protein sequence ID" value="MBD9355391.1"/>
    <property type="molecule type" value="Genomic_DNA"/>
</dbReference>
<dbReference type="PANTHER" id="PTHR43798">
    <property type="entry name" value="MONOACYLGLYCEROL LIPASE"/>
    <property type="match status" value="1"/>
</dbReference>
<organism evidence="4 5">
    <name type="scientific">Methylomonas albis</name>
    <dbReference type="NCBI Taxonomy" id="1854563"/>
    <lineage>
        <taxon>Bacteria</taxon>
        <taxon>Pseudomonadati</taxon>
        <taxon>Pseudomonadota</taxon>
        <taxon>Gammaproteobacteria</taxon>
        <taxon>Methylococcales</taxon>
        <taxon>Methylococcaceae</taxon>
        <taxon>Methylomonas</taxon>
    </lineage>
</organism>
<keyword evidence="5" id="KW-1185">Reference proteome</keyword>